<gene>
    <name evidence="2" type="ORF">EII11_01245</name>
</gene>
<dbReference type="SUPFAM" id="SSF52402">
    <property type="entry name" value="Adenine nucleotide alpha hydrolases-like"/>
    <property type="match status" value="1"/>
</dbReference>
<evidence type="ECO:0000259" key="1">
    <source>
        <dbReference type="Pfam" id="PF00582"/>
    </source>
</evidence>
<reference evidence="2 3" key="1">
    <citation type="submission" date="2018-11" db="EMBL/GenBank/DDBJ databases">
        <title>Genomes From Bacteria Associated with the Canine Oral Cavity: a Test Case for Automated Genome-Based Taxonomic Assignment.</title>
        <authorList>
            <person name="Coil D.A."/>
            <person name="Jospin G."/>
            <person name="Darling A.E."/>
            <person name="Wallis C."/>
            <person name="Davis I.J."/>
            <person name="Harris S."/>
            <person name="Eisen J.A."/>
            <person name="Holcombe L.J."/>
            <person name="O'Flynn C."/>
        </authorList>
    </citation>
    <scope>NUCLEOTIDE SEQUENCE [LARGE SCALE GENOMIC DNA]</scope>
    <source>
        <strain evidence="2 3">OH770</strain>
    </source>
</reference>
<evidence type="ECO:0000313" key="3">
    <source>
        <dbReference type="Proteomes" id="UP000280444"/>
    </source>
</evidence>
<keyword evidence="3" id="KW-1185">Reference proteome</keyword>
<dbReference type="Proteomes" id="UP000280444">
    <property type="component" value="Unassembled WGS sequence"/>
</dbReference>
<name>A0A3P1SH15_9ACTO</name>
<dbReference type="Gene3D" id="3.40.50.620">
    <property type="entry name" value="HUPs"/>
    <property type="match status" value="1"/>
</dbReference>
<dbReference type="InterPro" id="IPR006016">
    <property type="entry name" value="UspA"/>
</dbReference>
<proteinExistence type="predicted"/>
<dbReference type="OrthoDB" id="5419113at2"/>
<dbReference type="CDD" id="cd00293">
    <property type="entry name" value="USP-like"/>
    <property type="match status" value="1"/>
</dbReference>
<feature type="domain" description="UspA" evidence="1">
    <location>
        <begin position="3"/>
        <end position="130"/>
    </location>
</feature>
<dbReference type="EMBL" id="RQZF01000001">
    <property type="protein sequence ID" value="RRC96306.1"/>
    <property type="molecule type" value="Genomic_DNA"/>
</dbReference>
<accession>A0A3P1SH15</accession>
<dbReference type="InterPro" id="IPR014729">
    <property type="entry name" value="Rossmann-like_a/b/a_fold"/>
</dbReference>
<evidence type="ECO:0000313" key="2">
    <source>
        <dbReference type="EMBL" id="RRC96306.1"/>
    </source>
</evidence>
<dbReference type="AlphaFoldDB" id="A0A3P1SH15"/>
<protein>
    <submittedName>
        <fullName evidence="2">Universal stress protein</fullName>
    </submittedName>
</protein>
<comment type="caution">
    <text evidence="2">The sequence shown here is derived from an EMBL/GenBank/DDBJ whole genome shotgun (WGS) entry which is preliminary data.</text>
</comment>
<dbReference type="Pfam" id="PF00582">
    <property type="entry name" value="Usp"/>
    <property type="match status" value="1"/>
</dbReference>
<organism evidence="2 3">
    <name type="scientific">Schaalia canis</name>
    <dbReference type="NCBI Taxonomy" id="100469"/>
    <lineage>
        <taxon>Bacteria</taxon>
        <taxon>Bacillati</taxon>
        <taxon>Actinomycetota</taxon>
        <taxon>Actinomycetes</taxon>
        <taxon>Actinomycetales</taxon>
        <taxon>Actinomycetaceae</taxon>
        <taxon>Schaalia</taxon>
    </lineage>
</organism>
<sequence>MSVVVSYYGNIESDAALSEAIAQASARNTSLLVVLDSNSSGSQQLNAEGDQPLSRDEVEDRLWDALRGVALDVDVRRPTAGASMAETVLRVAERSSAQLIVLGLRPGGFAGTHIGPTAAQILLDAPCPVVTTTTHLRRDK</sequence>
<dbReference type="RefSeq" id="WP_124867760.1">
    <property type="nucleotide sequence ID" value="NZ_RQZF01000001.1"/>
</dbReference>